<dbReference type="EMBL" id="QCZG01000001">
    <property type="protein sequence ID" value="PWA13368.1"/>
    <property type="molecule type" value="Genomic_DNA"/>
</dbReference>
<dbReference type="PROSITE" id="PS00629">
    <property type="entry name" value="IMP_1"/>
    <property type="match status" value="1"/>
</dbReference>
<keyword evidence="7 8" id="KW-0460">Magnesium</keyword>
<dbReference type="AlphaFoldDB" id="A0A2U1K8D9"/>
<dbReference type="PRINTS" id="PR00378">
    <property type="entry name" value="LIIMPHPHTASE"/>
</dbReference>
<evidence type="ECO:0000256" key="1">
    <source>
        <dbReference type="ARBA" id="ARBA00001033"/>
    </source>
</evidence>
<name>A0A2U1K8D9_9BACI</name>
<dbReference type="FunFam" id="3.30.540.10:FF:000003">
    <property type="entry name" value="Inositol-1-monophosphatase"/>
    <property type="match status" value="1"/>
</dbReference>
<dbReference type="RefSeq" id="WP_116552873.1">
    <property type="nucleotide sequence ID" value="NZ_QCZG01000001.1"/>
</dbReference>
<dbReference type="PANTHER" id="PTHR20854:SF4">
    <property type="entry name" value="INOSITOL-1-MONOPHOSPHATASE-RELATED"/>
    <property type="match status" value="1"/>
</dbReference>
<evidence type="ECO:0000256" key="5">
    <source>
        <dbReference type="ARBA" id="ARBA00022723"/>
    </source>
</evidence>
<comment type="cofactor">
    <cofactor evidence="2 8">
        <name>Mg(2+)</name>
        <dbReference type="ChEBI" id="CHEBI:18420"/>
    </cofactor>
</comment>
<dbReference type="GO" id="GO:0046872">
    <property type="term" value="F:metal ion binding"/>
    <property type="evidence" value="ECO:0007669"/>
    <property type="project" value="UniProtKB-KW"/>
</dbReference>
<dbReference type="GO" id="GO:0006021">
    <property type="term" value="P:inositol biosynthetic process"/>
    <property type="evidence" value="ECO:0007669"/>
    <property type="project" value="UniProtKB-UniPathway"/>
</dbReference>
<dbReference type="UniPathway" id="UPA00823">
    <property type="reaction ID" value="UER00788"/>
</dbReference>
<evidence type="ECO:0000313" key="10">
    <source>
        <dbReference type="Proteomes" id="UP000245998"/>
    </source>
</evidence>
<feature type="binding site" evidence="8">
    <location>
        <position position="89"/>
    </location>
    <ligand>
        <name>Mg(2+)</name>
        <dbReference type="ChEBI" id="CHEBI:18420"/>
        <label>1</label>
        <note>catalytic</note>
    </ligand>
</feature>
<accession>A0A2U1K8D9</accession>
<evidence type="ECO:0000256" key="2">
    <source>
        <dbReference type="ARBA" id="ARBA00001946"/>
    </source>
</evidence>
<evidence type="ECO:0000256" key="7">
    <source>
        <dbReference type="ARBA" id="ARBA00022842"/>
    </source>
</evidence>
<dbReference type="PANTHER" id="PTHR20854">
    <property type="entry name" value="INOSITOL MONOPHOSPHATASE"/>
    <property type="match status" value="1"/>
</dbReference>
<organism evidence="9 10">
    <name type="scientific">Pueribacillus theae</name>
    <dbReference type="NCBI Taxonomy" id="2171751"/>
    <lineage>
        <taxon>Bacteria</taxon>
        <taxon>Bacillati</taxon>
        <taxon>Bacillota</taxon>
        <taxon>Bacilli</taxon>
        <taxon>Bacillales</taxon>
        <taxon>Bacillaceae</taxon>
        <taxon>Pueribacillus</taxon>
    </lineage>
</organism>
<sequence>MLDEHWRQLFGHAEEWIKEAGKLIKQSFQNEITIQFKTNFSDLVTNIDKQVEQFLTSNIHKAYPDHRVLGEEGFGDFIESSEGTVWIIDPIDGTTNFVNQQRHFAISVAIYHHGAGKIGMIYDVVADEFYHCLKGEGAYLNGVKLPQLKEKKLSQSLIGLNATWVTKNRRIDPAVLAPLVNAARGIRSYGSAAIEIAYVASGRLDGYISMRLSPWDFAAGMLLIDEVGGKITRINGESINLFEQNSVFVANPFIHEEILHNFILPKFDKK</sequence>
<evidence type="ECO:0000256" key="6">
    <source>
        <dbReference type="ARBA" id="ARBA00022801"/>
    </source>
</evidence>
<comment type="pathway">
    <text evidence="3">Polyol metabolism; myo-inositol biosynthesis; myo-inositol from D-glucose 6-phosphate: step 2/2.</text>
</comment>
<keyword evidence="10" id="KW-1185">Reference proteome</keyword>
<dbReference type="Pfam" id="PF00459">
    <property type="entry name" value="Inositol_P"/>
    <property type="match status" value="1"/>
</dbReference>
<dbReference type="GO" id="GO:0008934">
    <property type="term" value="F:inositol monophosphate 1-phosphatase activity"/>
    <property type="evidence" value="ECO:0007669"/>
    <property type="project" value="TreeGrafter"/>
</dbReference>
<evidence type="ECO:0000256" key="3">
    <source>
        <dbReference type="ARBA" id="ARBA00005152"/>
    </source>
</evidence>
<evidence type="ECO:0000313" key="9">
    <source>
        <dbReference type="EMBL" id="PWA13368.1"/>
    </source>
</evidence>
<protein>
    <recommendedName>
        <fullName evidence="4">inositol-phosphate phosphatase</fullName>
        <ecNumber evidence="4">3.1.3.25</ecNumber>
    </recommendedName>
</protein>
<comment type="caution">
    <text evidence="9">The sequence shown here is derived from an EMBL/GenBank/DDBJ whole genome shotgun (WGS) entry which is preliminary data.</text>
</comment>
<dbReference type="GO" id="GO:0007165">
    <property type="term" value="P:signal transduction"/>
    <property type="evidence" value="ECO:0007669"/>
    <property type="project" value="TreeGrafter"/>
</dbReference>
<keyword evidence="6" id="KW-0378">Hydrolase</keyword>
<dbReference type="PROSITE" id="PS00630">
    <property type="entry name" value="IMP_2"/>
    <property type="match status" value="1"/>
</dbReference>
<proteinExistence type="predicted"/>
<evidence type="ECO:0000256" key="8">
    <source>
        <dbReference type="PIRSR" id="PIRSR600760-2"/>
    </source>
</evidence>
<feature type="binding site" evidence="8">
    <location>
        <position position="92"/>
    </location>
    <ligand>
        <name>Mg(2+)</name>
        <dbReference type="ChEBI" id="CHEBI:18420"/>
        <label>1</label>
        <note>catalytic</note>
    </ligand>
</feature>
<evidence type="ECO:0000256" key="4">
    <source>
        <dbReference type="ARBA" id="ARBA00013106"/>
    </source>
</evidence>
<dbReference type="Proteomes" id="UP000245998">
    <property type="component" value="Unassembled WGS sequence"/>
</dbReference>
<feature type="binding site" evidence="8">
    <location>
        <position position="216"/>
    </location>
    <ligand>
        <name>Mg(2+)</name>
        <dbReference type="ChEBI" id="CHEBI:18420"/>
        <label>1</label>
        <note>catalytic</note>
    </ligand>
</feature>
<dbReference type="SUPFAM" id="SSF56655">
    <property type="entry name" value="Carbohydrate phosphatase"/>
    <property type="match status" value="1"/>
</dbReference>
<dbReference type="InterPro" id="IPR020550">
    <property type="entry name" value="Inositol_monophosphatase_CS"/>
</dbReference>
<dbReference type="InterPro" id="IPR000760">
    <property type="entry name" value="Inositol_monophosphatase-like"/>
</dbReference>
<dbReference type="InterPro" id="IPR020552">
    <property type="entry name" value="Inositol_monoPase_Li-sen"/>
</dbReference>
<dbReference type="InterPro" id="IPR020583">
    <property type="entry name" value="Inositol_monoP_metal-BS"/>
</dbReference>
<dbReference type="Gene3D" id="3.40.190.80">
    <property type="match status" value="1"/>
</dbReference>
<dbReference type="CDD" id="cd01637">
    <property type="entry name" value="IMPase_like"/>
    <property type="match status" value="1"/>
</dbReference>
<comment type="catalytic activity">
    <reaction evidence="1">
        <text>a myo-inositol phosphate + H2O = myo-inositol + phosphate</text>
        <dbReference type="Rhea" id="RHEA:24056"/>
        <dbReference type="ChEBI" id="CHEBI:15377"/>
        <dbReference type="ChEBI" id="CHEBI:17268"/>
        <dbReference type="ChEBI" id="CHEBI:43474"/>
        <dbReference type="ChEBI" id="CHEBI:84139"/>
        <dbReference type="EC" id="3.1.3.25"/>
    </reaction>
</comment>
<gene>
    <name evidence="9" type="ORF">DCC39_00295</name>
</gene>
<dbReference type="EC" id="3.1.3.25" evidence="4"/>
<feature type="binding site" evidence="8">
    <location>
        <position position="71"/>
    </location>
    <ligand>
        <name>Mg(2+)</name>
        <dbReference type="ChEBI" id="CHEBI:18420"/>
        <label>1</label>
        <note>catalytic</note>
    </ligand>
</feature>
<dbReference type="OrthoDB" id="9772456at2"/>
<dbReference type="Gene3D" id="3.30.540.10">
    <property type="entry name" value="Fructose-1,6-Bisphosphatase, subunit A, domain 1"/>
    <property type="match status" value="1"/>
</dbReference>
<keyword evidence="5 8" id="KW-0479">Metal-binding</keyword>
<dbReference type="PRINTS" id="PR00377">
    <property type="entry name" value="IMPHPHTASES"/>
</dbReference>
<feature type="binding site" evidence="8">
    <location>
        <position position="91"/>
    </location>
    <ligand>
        <name>Mg(2+)</name>
        <dbReference type="ChEBI" id="CHEBI:18420"/>
        <label>1</label>
        <note>catalytic</note>
    </ligand>
</feature>
<reference evidence="9 10" key="1">
    <citation type="submission" date="2018-04" db="EMBL/GenBank/DDBJ databases">
        <title>Camelliibacillus theae gen. nov., sp. nov., isolated from Pu'er tea.</title>
        <authorList>
            <person name="Niu L."/>
        </authorList>
    </citation>
    <scope>NUCLEOTIDE SEQUENCE [LARGE SCALE GENOMIC DNA]</scope>
    <source>
        <strain evidence="9 10">T8</strain>
    </source>
</reference>
<dbReference type="GO" id="GO:0046854">
    <property type="term" value="P:phosphatidylinositol phosphate biosynthetic process"/>
    <property type="evidence" value="ECO:0007669"/>
    <property type="project" value="InterPro"/>
</dbReference>